<feature type="compositionally biased region" description="Low complexity" evidence="1">
    <location>
        <begin position="7"/>
        <end position="16"/>
    </location>
</feature>
<gene>
    <name evidence="2" type="ORF">J2X06_001584</name>
</gene>
<evidence type="ECO:0000256" key="1">
    <source>
        <dbReference type="SAM" id="MobiDB-lite"/>
    </source>
</evidence>
<dbReference type="RefSeq" id="WP_310060574.1">
    <property type="nucleotide sequence ID" value="NZ_JAVDVY010000001.1"/>
</dbReference>
<reference evidence="2 3" key="1">
    <citation type="submission" date="2023-07" db="EMBL/GenBank/DDBJ databases">
        <title>Sorghum-associated microbial communities from plants grown in Nebraska, USA.</title>
        <authorList>
            <person name="Schachtman D."/>
        </authorList>
    </citation>
    <scope>NUCLEOTIDE SEQUENCE [LARGE SCALE GENOMIC DNA]</scope>
    <source>
        <strain evidence="2 3">BE198</strain>
    </source>
</reference>
<dbReference type="InterPro" id="IPR024064">
    <property type="entry name" value="FdhE-like_sf"/>
</dbReference>
<organism evidence="2 3">
    <name type="scientific">Lysobacter niastensis</name>
    <dbReference type="NCBI Taxonomy" id="380629"/>
    <lineage>
        <taxon>Bacteria</taxon>
        <taxon>Pseudomonadati</taxon>
        <taxon>Pseudomonadota</taxon>
        <taxon>Gammaproteobacteria</taxon>
        <taxon>Lysobacterales</taxon>
        <taxon>Lysobacteraceae</taxon>
        <taxon>Lysobacter</taxon>
    </lineage>
</organism>
<dbReference type="Proteomes" id="UP001251524">
    <property type="component" value="Unassembled WGS sequence"/>
</dbReference>
<comment type="caution">
    <text evidence="2">The sequence shown here is derived from an EMBL/GenBank/DDBJ whole genome shotgun (WGS) entry which is preliminary data.</text>
</comment>
<dbReference type="InterPro" id="IPR036977">
    <property type="entry name" value="DNA_primase_Znf_CHC2"/>
</dbReference>
<evidence type="ECO:0000313" key="2">
    <source>
        <dbReference type="EMBL" id="MDR7134400.1"/>
    </source>
</evidence>
<protein>
    <recommendedName>
        <fullName evidence="4">DNA primase</fullName>
    </recommendedName>
</protein>
<evidence type="ECO:0008006" key="4">
    <source>
        <dbReference type="Google" id="ProtNLM"/>
    </source>
</evidence>
<dbReference type="Gene3D" id="3.90.580.10">
    <property type="entry name" value="Zinc finger, CHC2-type domain"/>
    <property type="match status" value="1"/>
</dbReference>
<keyword evidence="3" id="KW-1185">Reference proteome</keyword>
<dbReference type="SUPFAM" id="SSF144020">
    <property type="entry name" value="FdhE-like"/>
    <property type="match status" value="1"/>
</dbReference>
<feature type="region of interest" description="Disordered" evidence="1">
    <location>
        <begin position="1"/>
        <end position="21"/>
    </location>
</feature>
<sequence>MTYQNERAPAAVNGRGARNGGERFHVQNASAEPLLQRVEGVQRSGNGWRARCPACGGTSRKLAIAESEGRVLLHCFCCGDAAAILAAVGLTWADLQPPRHLPESPEERRRARRAIREAGWASALAVLSIEATVVRIAAAQVARWQPLSEDDDRRVALAVERIDRAAAVMVEANSWRPAA</sequence>
<evidence type="ECO:0000313" key="3">
    <source>
        <dbReference type="Proteomes" id="UP001251524"/>
    </source>
</evidence>
<accession>A0ABU1WAL8</accession>
<name>A0ABU1WAL8_9GAMM</name>
<dbReference type="EMBL" id="JAVDVY010000001">
    <property type="protein sequence ID" value="MDR7134400.1"/>
    <property type="molecule type" value="Genomic_DNA"/>
</dbReference>
<proteinExistence type="predicted"/>